<dbReference type="PROSITE" id="PS00211">
    <property type="entry name" value="ABC_TRANSPORTER_1"/>
    <property type="match status" value="1"/>
</dbReference>
<dbReference type="SMART" id="SM00382">
    <property type="entry name" value="AAA"/>
    <property type="match status" value="1"/>
</dbReference>
<proteinExistence type="inferred from homology"/>
<dbReference type="InterPro" id="IPR003593">
    <property type="entry name" value="AAA+_ATPase"/>
</dbReference>
<dbReference type="Gene3D" id="3.40.50.300">
    <property type="entry name" value="P-loop containing nucleotide triphosphate hydrolases"/>
    <property type="match status" value="1"/>
</dbReference>
<dbReference type="EMBL" id="JAAITS010000006">
    <property type="protein sequence ID" value="NSG84493.1"/>
    <property type="molecule type" value="Genomic_DNA"/>
</dbReference>
<accession>A0ABX2H4I4</accession>
<dbReference type="Pfam" id="PF00005">
    <property type="entry name" value="ABC_tran"/>
    <property type="match status" value="1"/>
</dbReference>
<keyword evidence="2" id="KW-0813">Transport</keyword>
<evidence type="ECO:0000313" key="6">
    <source>
        <dbReference type="EMBL" id="NSG84493.1"/>
    </source>
</evidence>
<keyword evidence="7" id="KW-1185">Reference proteome</keyword>
<evidence type="ECO:0000259" key="5">
    <source>
        <dbReference type="PROSITE" id="PS50893"/>
    </source>
</evidence>
<comment type="similarity">
    <text evidence="1">Belongs to the ABC transporter superfamily.</text>
</comment>
<organism evidence="6 7">
    <name type="scientific">Blautia faecis</name>
    <dbReference type="NCBI Taxonomy" id="871665"/>
    <lineage>
        <taxon>Bacteria</taxon>
        <taxon>Bacillati</taxon>
        <taxon>Bacillota</taxon>
        <taxon>Clostridia</taxon>
        <taxon>Lachnospirales</taxon>
        <taxon>Lachnospiraceae</taxon>
        <taxon>Blautia</taxon>
    </lineage>
</organism>
<dbReference type="PANTHER" id="PTHR43776">
    <property type="entry name" value="TRANSPORT ATP-BINDING PROTEIN"/>
    <property type="match status" value="1"/>
</dbReference>
<dbReference type="Proteomes" id="UP001644719">
    <property type="component" value="Unassembled WGS sequence"/>
</dbReference>
<name>A0ABX2H4I4_9FIRM</name>
<feature type="domain" description="ABC transporter" evidence="5">
    <location>
        <begin position="3"/>
        <end position="204"/>
    </location>
</feature>
<dbReference type="PANTHER" id="PTHR43776:SF7">
    <property type="entry name" value="D,D-DIPEPTIDE TRANSPORT ATP-BINDING PROTEIN DDPF-RELATED"/>
    <property type="match status" value="1"/>
</dbReference>
<evidence type="ECO:0000256" key="2">
    <source>
        <dbReference type="ARBA" id="ARBA00022448"/>
    </source>
</evidence>
<dbReference type="InterPro" id="IPR017871">
    <property type="entry name" value="ABC_transporter-like_CS"/>
</dbReference>
<evidence type="ECO:0000256" key="4">
    <source>
        <dbReference type="ARBA" id="ARBA00022840"/>
    </source>
</evidence>
<dbReference type="RefSeq" id="WP_173769334.1">
    <property type="nucleotide sequence ID" value="NZ_JAAITS010000006.1"/>
</dbReference>
<dbReference type="PROSITE" id="PS50893">
    <property type="entry name" value="ABC_TRANSPORTER_2"/>
    <property type="match status" value="1"/>
</dbReference>
<evidence type="ECO:0000313" key="7">
    <source>
        <dbReference type="Proteomes" id="UP001644719"/>
    </source>
</evidence>
<dbReference type="InterPro" id="IPR003439">
    <property type="entry name" value="ABC_transporter-like_ATP-bd"/>
</dbReference>
<evidence type="ECO:0000256" key="1">
    <source>
        <dbReference type="ARBA" id="ARBA00005417"/>
    </source>
</evidence>
<protein>
    <submittedName>
        <fullName evidence="6">ATP-binding cassette domain-containing protein</fullName>
    </submittedName>
</protein>
<comment type="caution">
    <text evidence="6">The sequence shown here is derived from an EMBL/GenBank/DDBJ whole genome shotgun (WGS) entry which is preliminary data.</text>
</comment>
<keyword evidence="3" id="KW-0547">Nucleotide-binding</keyword>
<dbReference type="InterPro" id="IPR027417">
    <property type="entry name" value="P-loop_NTPase"/>
</dbReference>
<sequence length="205" mass="23318">MILEARDISFSYERKGAELFSNINFKVENNERVWVPGPSGYGKTTLCKILAGYLEPSKGQVLLDGKPLPEKGYCPVQMIWQHPERAVNPRLKMEKILSDGGQVENRIIEGLGIEEDWLNRYPQELSGGELQRFCIARALGKETRFLIADEISTMLDLITQSQIWNFLLEEVKRREIGLIVVSHSEALLKQVAERKLPFTAEKTTA</sequence>
<dbReference type="InterPro" id="IPR050319">
    <property type="entry name" value="ABC_transp_ATP-bind"/>
</dbReference>
<gene>
    <name evidence="6" type="ORF">G5B17_03360</name>
</gene>
<reference evidence="6 7" key="1">
    <citation type="journal article" date="2020" name="Cell Host Microbe">
        <title>Functional and Genomic Variation between Human-Derived Isolates of Lachnospiraceae Reveals Inter- and Intra-Species Diversity.</title>
        <authorList>
            <person name="Sorbara M.T."/>
            <person name="Littmann E.R."/>
            <person name="Fontana E."/>
            <person name="Moody T.U."/>
            <person name="Kohout C.E."/>
            <person name="Gjonbalaj M."/>
            <person name="Eaton V."/>
            <person name="Seok R."/>
            <person name="Leiner I.M."/>
            <person name="Pamer E.G."/>
        </authorList>
    </citation>
    <scope>NUCLEOTIDE SEQUENCE [LARGE SCALE GENOMIC DNA]</scope>
    <source>
        <strain evidence="6 7">MSK.17.74</strain>
    </source>
</reference>
<evidence type="ECO:0000256" key="3">
    <source>
        <dbReference type="ARBA" id="ARBA00022741"/>
    </source>
</evidence>
<dbReference type="SUPFAM" id="SSF52540">
    <property type="entry name" value="P-loop containing nucleoside triphosphate hydrolases"/>
    <property type="match status" value="1"/>
</dbReference>
<keyword evidence="4 6" id="KW-0067">ATP-binding</keyword>
<dbReference type="GO" id="GO:0005524">
    <property type="term" value="F:ATP binding"/>
    <property type="evidence" value="ECO:0007669"/>
    <property type="project" value="UniProtKB-KW"/>
</dbReference>